<reference evidence="2" key="1">
    <citation type="submission" date="2018-04" db="EMBL/GenBank/DDBJ databases">
        <title>Draft Genome Sequences of Chryseobacterium lactis NCTC11390T isolated from milk, Chryseobacterium oncorhynchi 701B-08T from rainbow trout, and Chryseobacterium viscerum 687B-08T from diseased fish.</title>
        <authorList>
            <person name="Jeong J.-J."/>
            <person name="Lee Y.J."/>
            <person name="Pathiraja D."/>
            <person name="Park B."/>
            <person name="Choi I.-G."/>
            <person name="Kim K.D."/>
        </authorList>
    </citation>
    <scope>NUCLEOTIDE SEQUENCE [LARGE SCALE GENOMIC DNA]</scope>
    <source>
        <strain evidence="2">701B-08</strain>
    </source>
</reference>
<organism evidence="2 3">
    <name type="scientific">Chryseobacterium oncorhynchi</name>
    <dbReference type="NCBI Taxonomy" id="741074"/>
    <lineage>
        <taxon>Bacteria</taxon>
        <taxon>Pseudomonadati</taxon>
        <taxon>Bacteroidota</taxon>
        <taxon>Flavobacteriia</taxon>
        <taxon>Flavobacteriales</taxon>
        <taxon>Weeksellaceae</taxon>
        <taxon>Chryseobacterium group</taxon>
        <taxon>Chryseobacterium</taxon>
    </lineage>
</organism>
<protein>
    <recommendedName>
        <fullName evidence="1">MobA/VirD2-like nuclease domain-containing protein</fullName>
    </recommendedName>
</protein>
<proteinExistence type="predicted"/>
<dbReference type="OrthoDB" id="915634at2"/>
<dbReference type="Proteomes" id="UP000236182">
    <property type="component" value="Unassembled WGS sequence"/>
</dbReference>
<dbReference type="Pfam" id="PF03432">
    <property type="entry name" value="Relaxase"/>
    <property type="match status" value="1"/>
</dbReference>
<feature type="domain" description="MobA/VirD2-like nuclease" evidence="1">
    <location>
        <begin position="21"/>
        <end position="153"/>
    </location>
</feature>
<gene>
    <name evidence="2" type="ORF">C1638_021435</name>
</gene>
<keyword evidence="3" id="KW-1185">Reference proteome</keyword>
<name>A0A316WK84_9FLAO</name>
<comment type="caution">
    <text evidence="2">The sequence shown here is derived from an EMBL/GenBank/DDBJ whole genome shotgun (WGS) entry which is preliminary data.</text>
</comment>
<evidence type="ECO:0000259" key="1">
    <source>
        <dbReference type="Pfam" id="PF03432"/>
    </source>
</evidence>
<accession>A0A316WK84</accession>
<dbReference type="AlphaFoldDB" id="A0A316WK84"/>
<dbReference type="EMBL" id="PPEI02000011">
    <property type="protein sequence ID" value="PWN59568.1"/>
    <property type="molecule type" value="Genomic_DNA"/>
</dbReference>
<dbReference type="InterPro" id="IPR005094">
    <property type="entry name" value="Endonuclease_MobA/VirD2"/>
</dbReference>
<evidence type="ECO:0000313" key="3">
    <source>
        <dbReference type="Proteomes" id="UP000236182"/>
    </source>
</evidence>
<sequence>MINVLIANISHTETVKPLIEYNEKKVKKGEAERIFYNGFDSEASKESVISHFVVHTRESKRKDKNMHISLNFPVDDLKKIDNDLLTKISKDYLKELGFPEGHPLIIYRHFDSFQPHIHIVTPKIISKKTIINDSNLFLRSQKITRELEQKYELKEVSSLKNKIVSVPDNIFVDGVIEDTLDKRKRYSYAVDYILKHFHPTTMDEYNVQLNKVGLEVISNNYVDKNNEIKIGLKYKTKGISDLPLNSSALYSNPGQKKLDKVFLRNLKFRKKREGEIKDYIENRIFSKYNTLTHDIFIEEMNKIDIEVSFTLKNGIPAAYRFYDKREGLFIKPSDIARSLSYGNVKDKFSEKTVRDYKYHNATLVFVLEKKYKELYPEKTKENNPQHYIMFMALNGMIPDVKGGKLRFNHYLNKNPKDIEYSEPVKIQLNKIDFSEVSNLVHAKDYKSKVWKFQQYLRNDAKSTINKEDSKTESLTEKLNKAVDQLLTLFEKNQEVKTAVKGPKNKI</sequence>
<evidence type="ECO:0000313" key="2">
    <source>
        <dbReference type="EMBL" id="PWN59568.1"/>
    </source>
</evidence>